<dbReference type="RefSeq" id="WP_307633650.1">
    <property type="nucleotide sequence ID" value="NZ_JAPHEH010000001.1"/>
</dbReference>
<keyword evidence="1 6" id="KW-0645">Protease</keyword>
<dbReference type="Pfam" id="PF08439">
    <property type="entry name" value="Peptidase_M3_N"/>
    <property type="match status" value="1"/>
</dbReference>
<dbReference type="Gene3D" id="1.20.140.70">
    <property type="entry name" value="Oligopeptidase f, N-terminal domain"/>
    <property type="match status" value="1"/>
</dbReference>
<evidence type="ECO:0000313" key="10">
    <source>
        <dbReference type="Proteomes" id="UP001154240"/>
    </source>
</evidence>
<evidence type="ECO:0000256" key="6">
    <source>
        <dbReference type="RuleBase" id="RU003435"/>
    </source>
</evidence>
<evidence type="ECO:0000259" key="8">
    <source>
        <dbReference type="Pfam" id="PF08439"/>
    </source>
</evidence>
<dbReference type="Proteomes" id="UP001154240">
    <property type="component" value="Unassembled WGS sequence"/>
</dbReference>
<feature type="domain" description="Oligopeptidase F N-terminal" evidence="8">
    <location>
        <begin position="120"/>
        <end position="186"/>
    </location>
</feature>
<dbReference type="CDD" id="cd09610">
    <property type="entry name" value="M3B_PepF"/>
    <property type="match status" value="1"/>
</dbReference>
<evidence type="ECO:0000256" key="4">
    <source>
        <dbReference type="ARBA" id="ARBA00022833"/>
    </source>
</evidence>
<evidence type="ECO:0000256" key="2">
    <source>
        <dbReference type="ARBA" id="ARBA00022723"/>
    </source>
</evidence>
<dbReference type="SUPFAM" id="SSF55486">
    <property type="entry name" value="Metalloproteases ('zincins'), catalytic domain"/>
    <property type="match status" value="1"/>
</dbReference>
<keyword evidence="2 6" id="KW-0479">Metal-binding</keyword>
<sequence>MSDTLNEQLGTSEIFWQLGDLYQSIEDPKIEADIAWCEKEAQSINKQCGGKVASLGASELLDLVMRLEQLETVMGKLATYAFLNFTTQIGNAAAGAFLQKIKEAGSRIGRETVFFELEWSKLENSLATTLLAGKELAKYRHYLESMRRYAKHLLSMAEETLLIEKAPVGRSSWTNLFEKVMGHLKFGEKQRSEEEVLTDLYSPERTVRAQAADELTAGLNSQLHVLTHIFNTLLAEKMIDDRLRKYQSWVSSMNLYNELEDHTVEVLVGAVTSRYDIVQRYYRLKKEIIGLDELCDYDRYAPLPHLPTALVDWNTSKEMVLTAFHDFAPEMGEIAGMFFDRQWIHAPILEGKRGGAFAHPCVPEVHPYVMVNYTGSLRDISTVAHELGHGVHQYLAAKNGYYNSSTTLVLAETASVFAELLLFNSQVKLLTNPEERRAFICQKLESIFATVFRQVSMNRFEHAVHNARRESGELSQEQLASNWLNTQRTMFADSVTLREDYGIWWSYIPHFLNTPGYVYSYAFGELLVLALYNLYQEDGAGFVPKYLDLLRAGGSNTPAELLKPFGVNLDDPAFWLGGLTTIDGMLKLVE</sequence>
<accession>A0A9X4MI71</accession>
<comment type="cofactor">
    <cofactor evidence="6">
        <name>Zn(2+)</name>
        <dbReference type="ChEBI" id="CHEBI:29105"/>
    </cofactor>
    <text evidence="6">Binds 1 zinc ion.</text>
</comment>
<dbReference type="InterPro" id="IPR001567">
    <property type="entry name" value="Pept_M3A_M3B_dom"/>
</dbReference>
<dbReference type="EMBL" id="JAPHEH010000001">
    <property type="protein sequence ID" value="MDG4476685.1"/>
    <property type="molecule type" value="Genomic_DNA"/>
</dbReference>
<evidence type="ECO:0000259" key="7">
    <source>
        <dbReference type="Pfam" id="PF01432"/>
    </source>
</evidence>
<keyword evidence="5 6" id="KW-0482">Metalloprotease</keyword>
<dbReference type="GO" id="GO:0004222">
    <property type="term" value="F:metalloendopeptidase activity"/>
    <property type="evidence" value="ECO:0007669"/>
    <property type="project" value="InterPro"/>
</dbReference>
<reference evidence="9" key="2">
    <citation type="submission" date="2022-10" db="EMBL/GenBank/DDBJ databases">
        <authorList>
            <person name="Aronson H.S."/>
        </authorList>
    </citation>
    <scope>NUCLEOTIDE SEQUENCE</scope>
    <source>
        <strain evidence="9">RS19-109</strain>
    </source>
</reference>
<evidence type="ECO:0000313" key="9">
    <source>
        <dbReference type="EMBL" id="MDG4476685.1"/>
    </source>
</evidence>
<keyword evidence="10" id="KW-1185">Reference proteome</keyword>
<dbReference type="GO" id="GO:0046872">
    <property type="term" value="F:metal ion binding"/>
    <property type="evidence" value="ECO:0007669"/>
    <property type="project" value="UniProtKB-UniRule"/>
</dbReference>
<evidence type="ECO:0000256" key="3">
    <source>
        <dbReference type="ARBA" id="ARBA00022801"/>
    </source>
</evidence>
<keyword evidence="3 6" id="KW-0378">Hydrolase</keyword>
<comment type="similarity">
    <text evidence="6">Belongs to the peptidase M3 family.</text>
</comment>
<dbReference type="AlphaFoldDB" id="A0A9X4MI71"/>
<comment type="caution">
    <text evidence="9">The sequence shown here is derived from an EMBL/GenBank/DDBJ whole genome shotgun (WGS) entry which is preliminary data.</text>
</comment>
<feature type="domain" description="Peptidase M3A/M3B catalytic" evidence="7">
    <location>
        <begin position="201"/>
        <end position="576"/>
    </location>
</feature>
<keyword evidence="4 6" id="KW-0862">Zinc</keyword>
<evidence type="ECO:0000256" key="5">
    <source>
        <dbReference type="ARBA" id="ARBA00023049"/>
    </source>
</evidence>
<dbReference type="InterPro" id="IPR013647">
    <property type="entry name" value="OligopepF_N_dom"/>
</dbReference>
<name>A0A9X4MI71_9BACT</name>
<gene>
    <name evidence="9" type="ORF">OLX77_11030</name>
</gene>
<dbReference type="Gene3D" id="1.10.1370.20">
    <property type="entry name" value="Oligoendopeptidase f, C-terminal domain"/>
    <property type="match status" value="1"/>
</dbReference>
<reference evidence="9" key="1">
    <citation type="journal article" date="2022" name="bioRxiv">
        <title>Thiovibrio frasassiensisgen. nov., sp. nov., an autotrophic, elemental sulfur disproportionating bacterium isolated from sulfidic karst sediment, and proposal of Thiovibrionaceae fam. nov.</title>
        <authorList>
            <person name="Aronson H."/>
            <person name="Thomas C."/>
            <person name="Bhattacharyya M."/>
            <person name="Eckstein S."/>
            <person name="Jensen S."/>
            <person name="Barco R."/>
            <person name="Macalady J."/>
            <person name="Amend J."/>
        </authorList>
    </citation>
    <scope>NUCLEOTIDE SEQUENCE</scope>
    <source>
        <strain evidence="9">RS19-109</strain>
    </source>
</reference>
<dbReference type="InterPro" id="IPR042088">
    <property type="entry name" value="OligoPept_F_C"/>
</dbReference>
<dbReference type="GO" id="GO:0006508">
    <property type="term" value="P:proteolysis"/>
    <property type="evidence" value="ECO:0007669"/>
    <property type="project" value="UniProtKB-KW"/>
</dbReference>
<dbReference type="Pfam" id="PF01432">
    <property type="entry name" value="Peptidase_M3"/>
    <property type="match status" value="1"/>
</dbReference>
<organism evidence="9 10">
    <name type="scientific">Thiovibrio frasassiensis</name>
    <dbReference type="NCBI Taxonomy" id="2984131"/>
    <lineage>
        <taxon>Bacteria</taxon>
        <taxon>Pseudomonadati</taxon>
        <taxon>Thermodesulfobacteriota</taxon>
        <taxon>Desulfobulbia</taxon>
        <taxon>Desulfobulbales</taxon>
        <taxon>Thiovibrionaceae</taxon>
        <taxon>Thiovibrio</taxon>
    </lineage>
</organism>
<proteinExistence type="inferred from homology"/>
<protein>
    <submittedName>
        <fullName evidence="9">M3 family oligoendopeptidase</fullName>
    </submittedName>
</protein>
<evidence type="ECO:0000256" key="1">
    <source>
        <dbReference type="ARBA" id="ARBA00022670"/>
    </source>
</evidence>